<dbReference type="AlphaFoldDB" id="A0AAV4RM26"/>
<proteinExistence type="predicted"/>
<evidence type="ECO:0000313" key="1">
    <source>
        <dbReference type="EMBL" id="GIY21356.1"/>
    </source>
</evidence>
<comment type="caution">
    <text evidence="1">The sequence shown here is derived from an EMBL/GenBank/DDBJ whole genome shotgun (WGS) entry which is preliminary data.</text>
</comment>
<dbReference type="Proteomes" id="UP001054837">
    <property type="component" value="Unassembled WGS sequence"/>
</dbReference>
<dbReference type="EMBL" id="BPLQ01006291">
    <property type="protein sequence ID" value="GIY21356.1"/>
    <property type="molecule type" value="Genomic_DNA"/>
</dbReference>
<name>A0AAV4RM26_9ARAC</name>
<evidence type="ECO:0000313" key="2">
    <source>
        <dbReference type="Proteomes" id="UP001054837"/>
    </source>
</evidence>
<sequence>MFPGATLRKLMEFSAARSRLFFHLQTEEEDTKNFKPELHVAGALKTGDITIYSVAPRVTNDSKLYTSVGILPSPEDIQEIFLSEVRWRASKFETSYWEASLGETAPFPV</sequence>
<accession>A0AAV4RM26</accession>
<keyword evidence="2" id="KW-1185">Reference proteome</keyword>
<organism evidence="1 2">
    <name type="scientific">Caerostris darwini</name>
    <dbReference type="NCBI Taxonomy" id="1538125"/>
    <lineage>
        <taxon>Eukaryota</taxon>
        <taxon>Metazoa</taxon>
        <taxon>Ecdysozoa</taxon>
        <taxon>Arthropoda</taxon>
        <taxon>Chelicerata</taxon>
        <taxon>Arachnida</taxon>
        <taxon>Araneae</taxon>
        <taxon>Araneomorphae</taxon>
        <taxon>Entelegynae</taxon>
        <taxon>Araneoidea</taxon>
        <taxon>Araneidae</taxon>
        <taxon>Caerostris</taxon>
    </lineage>
</organism>
<protein>
    <submittedName>
        <fullName evidence="1">Uncharacterized protein</fullName>
    </submittedName>
</protein>
<reference evidence="1 2" key="1">
    <citation type="submission" date="2021-06" db="EMBL/GenBank/DDBJ databases">
        <title>Caerostris darwini draft genome.</title>
        <authorList>
            <person name="Kono N."/>
            <person name="Arakawa K."/>
        </authorList>
    </citation>
    <scope>NUCLEOTIDE SEQUENCE [LARGE SCALE GENOMIC DNA]</scope>
</reference>
<gene>
    <name evidence="1" type="ORF">CDAR_409781</name>
</gene>